<dbReference type="AlphaFoldDB" id="I0GML2"/>
<feature type="binding site" evidence="5">
    <location>
        <position position="101"/>
    </location>
    <ligand>
        <name>Zn(2+)</name>
        <dbReference type="ChEBI" id="CHEBI:29105"/>
    </ligand>
</feature>
<feature type="binding site" evidence="5">
    <location>
        <position position="14"/>
    </location>
    <ligand>
        <name>Ni(2+)</name>
        <dbReference type="ChEBI" id="CHEBI:49786"/>
    </ligand>
</feature>
<dbReference type="HAMAP" id="MF_00213">
    <property type="entry name" value="HypA_HybF"/>
    <property type="match status" value="1"/>
</dbReference>
<dbReference type="KEGG" id="sri:SELR_02910"/>
<sequence length="125" mass="14011">MAADRLTDEVEEMHEMAIAEGILDIALDYAKENDAKKINEIGLLLGEMSGVEVDSLEFSFNMLVQGTIAEGAQLKIKHVPLVGRCSKCGKEYHIEHYDFWCPECENGVLTTISGREMQVEYLEVD</sequence>
<dbReference type="GO" id="GO:0008270">
    <property type="term" value="F:zinc ion binding"/>
    <property type="evidence" value="ECO:0007669"/>
    <property type="project" value="UniProtKB-UniRule"/>
</dbReference>
<dbReference type="Gene3D" id="3.30.2320.80">
    <property type="match status" value="1"/>
</dbReference>
<dbReference type="Proteomes" id="UP000007887">
    <property type="component" value="Chromosome"/>
</dbReference>
<accession>I0GML2</accession>
<gene>
    <name evidence="5 6" type="primary">hypA</name>
    <name evidence="6" type="ordered locus">SELR_02910</name>
</gene>
<dbReference type="PANTHER" id="PTHR34535:SF3">
    <property type="entry name" value="HYDROGENASE MATURATION FACTOR HYPA"/>
    <property type="match status" value="1"/>
</dbReference>
<evidence type="ECO:0000256" key="2">
    <source>
        <dbReference type="ARBA" id="ARBA00022596"/>
    </source>
</evidence>
<dbReference type="GO" id="GO:0051604">
    <property type="term" value="P:protein maturation"/>
    <property type="evidence" value="ECO:0007669"/>
    <property type="project" value="InterPro"/>
</dbReference>
<evidence type="ECO:0000256" key="1">
    <source>
        <dbReference type="ARBA" id="ARBA00010748"/>
    </source>
</evidence>
<evidence type="ECO:0000256" key="4">
    <source>
        <dbReference type="ARBA" id="ARBA00022833"/>
    </source>
</evidence>
<evidence type="ECO:0000313" key="6">
    <source>
        <dbReference type="EMBL" id="BAL81999.1"/>
    </source>
</evidence>
<dbReference type="eggNOG" id="COG0375">
    <property type="taxonomic scope" value="Bacteria"/>
</dbReference>
<dbReference type="PANTHER" id="PTHR34535">
    <property type="entry name" value="HYDROGENASE MATURATION FACTOR HYPA"/>
    <property type="match status" value="1"/>
</dbReference>
<feature type="binding site" evidence="5">
    <location>
        <position position="88"/>
    </location>
    <ligand>
        <name>Zn(2+)</name>
        <dbReference type="ChEBI" id="CHEBI:29105"/>
    </ligand>
</feature>
<dbReference type="Pfam" id="PF01155">
    <property type="entry name" value="HypA"/>
    <property type="match status" value="1"/>
</dbReference>
<evidence type="ECO:0000313" key="7">
    <source>
        <dbReference type="Proteomes" id="UP000007887"/>
    </source>
</evidence>
<dbReference type="PATRIC" id="fig|927704.6.peg.299"/>
<organism evidence="6 7">
    <name type="scientific">Selenomonas ruminantium subsp. lactilytica (strain NBRC 103574 / TAM6421)</name>
    <dbReference type="NCBI Taxonomy" id="927704"/>
    <lineage>
        <taxon>Bacteria</taxon>
        <taxon>Bacillati</taxon>
        <taxon>Bacillota</taxon>
        <taxon>Negativicutes</taxon>
        <taxon>Selenomonadales</taxon>
        <taxon>Selenomonadaceae</taxon>
        <taxon>Selenomonas</taxon>
    </lineage>
</organism>
<comment type="function">
    <text evidence="5">Involved in the maturation of [NiFe] hydrogenases. Required for nickel insertion into the metal center of the hydrogenase.</text>
</comment>
<protein>
    <recommendedName>
        <fullName evidence="5">Hydrogenase maturation factor HypA</fullName>
    </recommendedName>
</protein>
<name>I0GML2_SELRL</name>
<comment type="similarity">
    <text evidence="1 5">Belongs to the HypA/HybF family.</text>
</comment>
<keyword evidence="2 5" id="KW-0533">Nickel</keyword>
<feature type="binding site" evidence="5">
    <location>
        <position position="85"/>
    </location>
    <ligand>
        <name>Zn(2+)</name>
        <dbReference type="ChEBI" id="CHEBI:29105"/>
    </ligand>
</feature>
<reference evidence="6 7" key="1">
    <citation type="submission" date="2011-10" db="EMBL/GenBank/DDBJ databases">
        <title>Whole genome sequence of Selenomonas ruminantium subsp. lactilytica TAM6421.</title>
        <authorList>
            <person name="Oguchi A."/>
            <person name="Ankai A."/>
            <person name="Kaneko J."/>
            <person name="Yamada-Narita S."/>
            <person name="Fukui S."/>
            <person name="Takahashi M."/>
            <person name="Onodera T."/>
            <person name="Kojima S."/>
            <person name="Fushimi T."/>
            <person name="Abe N."/>
            <person name="Kamio Y."/>
            <person name="Yamazaki S."/>
            <person name="Fujita N."/>
        </authorList>
    </citation>
    <scope>NUCLEOTIDE SEQUENCE [LARGE SCALE GENOMIC DNA]</scope>
    <source>
        <strain evidence="7">NBRC 103574 / TAM6421</strain>
    </source>
</reference>
<dbReference type="HOGENOM" id="CLU_126929_3_0_9"/>
<dbReference type="EMBL" id="AP012292">
    <property type="protein sequence ID" value="BAL81999.1"/>
    <property type="molecule type" value="Genomic_DNA"/>
</dbReference>
<feature type="binding site" evidence="5">
    <location>
        <position position="104"/>
    </location>
    <ligand>
        <name>Zn(2+)</name>
        <dbReference type="ChEBI" id="CHEBI:29105"/>
    </ligand>
</feature>
<dbReference type="PIRSF" id="PIRSF004761">
    <property type="entry name" value="Hydrgn_mat_HypA"/>
    <property type="match status" value="1"/>
</dbReference>
<evidence type="ECO:0000256" key="5">
    <source>
        <dbReference type="HAMAP-Rule" id="MF_00213"/>
    </source>
</evidence>
<dbReference type="GO" id="GO:0016151">
    <property type="term" value="F:nickel cation binding"/>
    <property type="evidence" value="ECO:0007669"/>
    <property type="project" value="UniProtKB-UniRule"/>
</dbReference>
<proteinExistence type="inferred from homology"/>
<dbReference type="NCBIfam" id="TIGR00100">
    <property type="entry name" value="hypA"/>
    <property type="match status" value="1"/>
</dbReference>
<dbReference type="InterPro" id="IPR000688">
    <property type="entry name" value="HypA/HybF"/>
</dbReference>
<dbReference type="InterPro" id="IPR020538">
    <property type="entry name" value="Hydgase_Ni_incorp_HypA/HybF_CS"/>
</dbReference>
<evidence type="ECO:0000256" key="3">
    <source>
        <dbReference type="ARBA" id="ARBA00022723"/>
    </source>
</evidence>
<keyword evidence="3 5" id="KW-0479">Metal-binding</keyword>
<keyword evidence="4 5" id="KW-0862">Zinc</keyword>
<dbReference type="PROSITE" id="PS01249">
    <property type="entry name" value="HYPA"/>
    <property type="match status" value="1"/>
</dbReference>